<dbReference type="GO" id="GO:0005975">
    <property type="term" value="P:carbohydrate metabolic process"/>
    <property type="evidence" value="ECO:0007669"/>
    <property type="project" value="InterPro"/>
</dbReference>
<dbReference type="AlphaFoldDB" id="A0A0A7CN20"/>
<evidence type="ECO:0000313" key="4">
    <source>
        <dbReference type="EMBL" id="AIG55911.1"/>
    </source>
</evidence>
<feature type="domain" description="CBM1" evidence="3">
    <location>
        <begin position="27"/>
        <end position="63"/>
    </location>
</feature>
<dbReference type="EMBL" id="KM038450">
    <property type="protein sequence ID" value="AIG55911.1"/>
    <property type="molecule type" value="Genomic_DNA"/>
</dbReference>
<feature type="signal peptide" evidence="2">
    <location>
        <begin position="1"/>
        <end position="16"/>
    </location>
</feature>
<evidence type="ECO:0000259" key="3">
    <source>
        <dbReference type="PROSITE" id="PS51164"/>
    </source>
</evidence>
<protein>
    <submittedName>
        <fullName evidence="4">Secreted protein</fullName>
    </submittedName>
</protein>
<proteinExistence type="predicted"/>
<dbReference type="GO" id="GO:0005576">
    <property type="term" value="C:extracellular region"/>
    <property type="evidence" value="ECO:0007669"/>
    <property type="project" value="InterPro"/>
</dbReference>
<dbReference type="SUPFAM" id="SSF57180">
    <property type="entry name" value="Cellulose-binding domain"/>
    <property type="match status" value="2"/>
</dbReference>
<evidence type="ECO:0000256" key="2">
    <source>
        <dbReference type="SAM" id="SignalP"/>
    </source>
</evidence>
<dbReference type="GO" id="GO:0030248">
    <property type="term" value="F:cellulose binding"/>
    <property type="evidence" value="ECO:0007669"/>
    <property type="project" value="InterPro"/>
</dbReference>
<accession>A0A0A7CN20</accession>
<dbReference type="SMART" id="SM00236">
    <property type="entry name" value="fCBD"/>
    <property type="match status" value="2"/>
</dbReference>
<reference evidence="4" key="1">
    <citation type="journal article" date="2014" name="Genome Biol. Evol.">
        <title>The secreted proteins of Achlya hypogyna and Thraustotheca clavata identify the ancestral oomycete secretome and reveal gene acquisitions by horizontal gene transfer.</title>
        <authorList>
            <person name="Misner I."/>
            <person name="Blouin N."/>
            <person name="Leonard G."/>
            <person name="Richards T.A."/>
            <person name="Lane C.E."/>
        </authorList>
    </citation>
    <scope>NUCLEOTIDE SEQUENCE</scope>
    <source>
        <strain evidence="4">ATCC 48635</strain>
    </source>
</reference>
<dbReference type="Pfam" id="PF00734">
    <property type="entry name" value="CBM_1"/>
    <property type="match status" value="2"/>
</dbReference>
<organism evidence="4">
    <name type="scientific">Achlya hypogyna</name>
    <name type="common">Oomycete</name>
    <name type="synonym">Protoachlya hypogyna</name>
    <dbReference type="NCBI Taxonomy" id="1202772"/>
    <lineage>
        <taxon>Eukaryota</taxon>
        <taxon>Sar</taxon>
        <taxon>Stramenopiles</taxon>
        <taxon>Oomycota</taxon>
        <taxon>Saprolegniomycetes</taxon>
        <taxon>Saprolegniales</taxon>
        <taxon>Achlyaceae</taxon>
        <taxon>Achlya</taxon>
    </lineage>
</organism>
<feature type="chain" id="PRO_5002038108" evidence="2">
    <location>
        <begin position="17"/>
        <end position="273"/>
    </location>
</feature>
<evidence type="ECO:0000256" key="1">
    <source>
        <dbReference type="ARBA" id="ARBA00022729"/>
    </source>
</evidence>
<sequence>MQPSLLVAALVASTHAAHIHLRDAKAYQVDVWGQCGGKEYRGDTRCTSGNTCKVINEWYSQCQPGGEEEIGTWGQCGGKNYKGATKCAGGGECKAWSDWYSQCIPGSDAVTAPLNWAQDDGVCFSKVDGESDTTTTGITSYDACIIEANKRGKLYANWKDNVCTVLSTVYTYTLDKACKSAAKYDLDKYTCSGNSDFYGSDIGQAQTRFDRCMDECEFYSSGGHKCNAVMWVRNPGSDFGVCYFKSFDDYNRKPSTSWLGGIACKRNPKYFYQ</sequence>
<dbReference type="PROSITE" id="PS51164">
    <property type="entry name" value="CBM1_2"/>
    <property type="match status" value="2"/>
</dbReference>
<feature type="domain" description="CBM1" evidence="3">
    <location>
        <begin position="68"/>
        <end position="104"/>
    </location>
</feature>
<keyword evidence="1 2" id="KW-0732">Signal</keyword>
<dbReference type="InterPro" id="IPR035971">
    <property type="entry name" value="CBD_sf"/>
</dbReference>
<dbReference type="PROSITE" id="PS00562">
    <property type="entry name" value="CBM1_1"/>
    <property type="match status" value="2"/>
</dbReference>
<dbReference type="InterPro" id="IPR000254">
    <property type="entry name" value="CBD"/>
</dbReference>
<name>A0A0A7CN20_ACHHY</name>